<reference evidence="1 2" key="1">
    <citation type="submission" date="2019-03" db="EMBL/GenBank/DDBJ databases">
        <title>Genomics of glacier-inhabiting Cryobacterium strains.</title>
        <authorList>
            <person name="Liu Q."/>
            <person name="Xin Y.-H."/>
        </authorList>
    </citation>
    <scope>NUCLEOTIDE SEQUENCE [LARGE SCALE GENOMIC DNA]</scope>
    <source>
        <strain evidence="1 2">MDB2-B</strain>
    </source>
</reference>
<dbReference type="Proteomes" id="UP000297608">
    <property type="component" value="Unassembled WGS sequence"/>
</dbReference>
<dbReference type="RefSeq" id="WP_134535507.1">
    <property type="nucleotide sequence ID" value="NZ_SOFG01000019.1"/>
</dbReference>
<protein>
    <submittedName>
        <fullName evidence="1">Uncharacterized protein</fullName>
    </submittedName>
</protein>
<accession>A0ABY2I9B2</accession>
<organism evidence="1 2">
    <name type="scientific">Cryobacterium algoricola</name>
    <dbReference type="NCBI Taxonomy" id="1259183"/>
    <lineage>
        <taxon>Bacteria</taxon>
        <taxon>Bacillati</taxon>
        <taxon>Actinomycetota</taxon>
        <taxon>Actinomycetes</taxon>
        <taxon>Micrococcales</taxon>
        <taxon>Microbacteriaceae</taxon>
        <taxon>Cryobacterium</taxon>
    </lineage>
</organism>
<proteinExistence type="predicted"/>
<sequence length="138" mass="15205">MSNHTDDPDELHALAAVAMDHAFRSIQPRGPLMPFALVEDSSGTRLIRAVADRLEEMLAATRWLVFESQEPARAVVACDGFSNRTGRRMDAIFVEAYESGATGGILIVQPYETRGLLKKRNEAVGRPGVLERGRPPLF</sequence>
<comment type="caution">
    <text evidence="1">The sequence shown here is derived from an EMBL/GenBank/DDBJ whole genome shotgun (WGS) entry which is preliminary data.</text>
</comment>
<evidence type="ECO:0000313" key="2">
    <source>
        <dbReference type="Proteomes" id="UP000297608"/>
    </source>
</evidence>
<dbReference type="EMBL" id="SOFG01000019">
    <property type="protein sequence ID" value="TFB84765.1"/>
    <property type="molecule type" value="Genomic_DNA"/>
</dbReference>
<name>A0ABY2I9B2_9MICO</name>
<keyword evidence="2" id="KW-1185">Reference proteome</keyword>
<evidence type="ECO:0000313" key="1">
    <source>
        <dbReference type="EMBL" id="TFB84765.1"/>
    </source>
</evidence>
<gene>
    <name evidence="1" type="ORF">E3O44_14575</name>
</gene>